<evidence type="ECO:0000259" key="3">
    <source>
        <dbReference type="Pfam" id="PF00892"/>
    </source>
</evidence>
<evidence type="ECO:0000256" key="1">
    <source>
        <dbReference type="ARBA" id="ARBA00007362"/>
    </source>
</evidence>
<comment type="similarity">
    <text evidence="1">Belongs to the EamA transporter family.</text>
</comment>
<feature type="transmembrane region" description="Helical" evidence="2">
    <location>
        <begin position="152"/>
        <end position="172"/>
    </location>
</feature>
<dbReference type="KEGG" id="dfg:B0537_14640"/>
<feature type="domain" description="EamA" evidence="3">
    <location>
        <begin position="153"/>
        <end position="288"/>
    </location>
</feature>
<dbReference type="Proteomes" id="UP000189464">
    <property type="component" value="Chromosome"/>
</dbReference>
<protein>
    <submittedName>
        <fullName evidence="4">EamA family transporter</fullName>
    </submittedName>
</protein>
<dbReference type="GO" id="GO:0016020">
    <property type="term" value="C:membrane"/>
    <property type="evidence" value="ECO:0007669"/>
    <property type="project" value="InterPro"/>
</dbReference>
<feature type="transmembrane region" description="Helical" evidence="2">
    <location>
        <begin position="272"/>
        <end position="290"/>
    </location>
</feature>
<dbReference type="OrthoDB" id="9790852at2"/>
<dbReference type="SUPFAM" id="SSF103481">
    <property type="entry name" value="Multidrug resistance efflux transporter EmrE"/>
    <property type="match status" value="2"/>
</dbReference>
<dbReference type="EMBL" id="CP019698">
    <property type="protein sequence ID" value="AQS60203.1"/>
    <property type="molecule type" value="Genomic_DNA"/>
</dbReference>
<proteinExistence type="inferred from homology"/>
<keyword evidence="2" id="KW-0472">Membrane</keyword>
<name>A0A1S6IZK7_9FIRM</name>
<dbReference type="RefSeq" id="WP_077715237.1">
    <property type="nucleotide sequence ID" value="NZ_CP019698.1"/>
</dbReference>
<dbReference type="PANTHER" id="PTHR22911:SF76">
    <property type="entry name" value="EAMA DOMAIN-CONTAINING PROTEIN"/>
    <property type="match status" value="1"/>
</dbReference>
<dbReference type="InterPro" id="IPR000620">
    <property type="entry name" value="EamA_dom"/>
</dbReference>
<feature type="transmembrane region" description="Helical" evidence="2">
    <location>
        <begin position="215"/>
        <end position="236"/>
    </location>
</feature>
<keyword evidence="2" id="KW-0812">Transmembrane</keyword>
<feature type="transmembrane region" description="Helical" evidence="2">
    <location>
        <begin position="97"/>
        <end position="119"/>
    </location>
</feature>
<organism evidence="4 5">
    <name type="scientific">Desulforamulus ferrireducens</name>
    <dbReference type="NCBI Taxonomy" id="1833852"/>
    <lineage>
        <taxon>Bacteria</taxon>
        <taxon>Bacillati</taxon>
        <taxon>Bacillota</taxon>
        <taxon>Clostridia</taxon>
        <taxon>Eubacteriales</taxon>
        <taxon>Peptococcaceae</taxon>
        <taxon>Desulforamulus</taxon>
    </lineage>
</organism>
<feature type="transmembrane region" description="Helical" evidence="2">
    <location>
        <begin position="37"/>
        <end position="59"/>
    </location>
</feature>
<dbReference type="STRING" id="1833852.B0537_14640"/>
<feature type="transmembrane region" description="Helical" evidence="2">
    <location>
        <begin position="71"/>
        <end position="91"/>
    </location>
</feature>
<feature type="transmembrane region" description="Helical" evidence="2">
    <location>
        <begin position="12"/>
        <end position="31"/>
    </location>
</feature>
<feature type="transmembrane region" description="Helical" evidence="2">
    <location>
        <begin position="128"/>
        <end position="146"/>
    </location>
</feature>
<evidence type="ECO:0000256" key="2">
    <source>
        <dbReference type="SAM" id="Phobius"/>
    </source>
</evidence>
<keyword evidence="5" id="KW-1185">Reference proteome</keyword>
<sequence length="308" mass="33306">MQGSDQPRVNPYVVVLLGVVAVSLSSIFTKLAEAPPLIIAAYRLGMTVLLLAAPTYLTGAEEIRRINKRDLALACLSGIFLALHFAVWITSLNYTSVASSTVLVAMQPLFVISGGYFLYQERIGKRGLLGAALALAGSIVIGINDFHLGGQALWGDILAFAGAIFVAAYVLIGRNLRARMSLFPYTFLVYGAATVVLLLLNIMQGEAFFPYPAETWLWLLCLAIFPTIFGHTLYNWALKYVKAAVVSVSTLGEPVGATILACFIFREIPTVMQMLGGIIIIIGLYIFIISQRTSEPVALSGSTTQMTE</sequence>
<accession>A0A1S6IZK7</accession>
<reference evidence="4 5" key="1">
    <citation type="journal article" date="2016" name="Int. J. Syst. Evol. Microbiol.">
        <title>Desulfotomaculum ferrireducens sp. nov., a moderately thermophilic sulfate-reducing and dissimilatory Fe(III)-reducing bacterium isolated from compost.</title>
        <authorList>
            <person name="Yang G."/>
            <person name="Guo J."/>
            <person name="Zhuang L."/>
            <person name="Yuan Y."/>
            <person name="Zhou S."/>
        </authorList>
    </citation>
    <scope>NUCLEOTIDE SEQUENCE [LARGE SCALE GENOMIC DNA]</scope>
    <source>
        <strain evidence="4 5">GSS09</strain>
    </source>
</reference>
<dbReference type="PANTHER" id="PTHR22911">
    <property type="entry name" value="ACYL-MALONYL CONDENSING ENZYME-RELATED"/>
    <property type="match status" value="1"/>
</dbReference>
<feature type="domain" description="EamA" evidence="3">
    <location>
        <begin position="12"/>
        <end position="141"/>
    </location>
</feature>
<keyword evidence="2" id="KW-1133">Transmembrane helix</keyword>
<evidence type="ECO:0000313" key="4">
    <source>
        <dbReference type="EMBL" id="AQS60203.1"/>
    </source>
</evidence>
<feature type="transmembrane region" description="Helical" evidence="2">
    <location>
        <begin position="184"/>
        <end position="203"/>
    </location>
</feature>
<dbReference type="Pfam" id="PF00892">
    <property type="entry name" value="EamA"/>
    <property type="match status" value="2"/>
</dbReference>
<evidence type="ECO:0000313" key="5">
    <source>
        <dbReference type="Proteomes" id="UP000189464"/>
    </source>
</evidence>
<dbReference type="InterPro" id="IPR037185">
    <property type="entry name" value="EmrE-like"/>
</dbReference>
<gene>
    <name evidence="4" type="ORF">B0537_14640</name>
</gene>
<dbReference type="AlphaFoldDB" id="A0A1S6IZK7"/>
<feature type="transmembrane region" description="Helical" evidence="2">
    <location>
        <begin position="243"/>
        <end position="266"/>
    </location>
</feature>